<evidence type="ECO:0000256" key="10">
    <source>
        <dbReference type="PROSITE-ProRule" id="PRU01360"/>
    </source>
</evidence>
<evidence type="ECO:0000256" key="1">
    <source>
        <dbReference type="ARBA" id="ARBA00004571"/>
    </source>
</evidence>
<organism evidence="14 15">
    <name type="scientific">Leptospira ognonensis</name>
    <dbReference type="NCBI Taxonomy" id="2484945"/>
    <lineage>
        <taxon>Bacteria</taxon>
        <taxon>Pseudomonadati</taxon>
        <taxon>Spirochaetota</taxon>
        <taxon>Spirochaetia</taxon>
        <taxon>Leptospirales</taxon>
        <taxon>Leptospiraceae</taxon>
        <taxon>Leptospira</taxon>
    </lineage>
</organism>
<dbReference type="Gene3D" id="2.40.170.20">
    <property type="entry name" value="TonB-dependent receptor, beta-barrel domain"/>
    <property type="match status" value="1"/>
</dbReference>
<dbReference type="GO" id="GO:0009279">
    <property type="term" value="C:cell outer membrane"/>
    <property type="evidence" value="ECO:0007669"/>
    <property type="project" value="UniProtKB-SubCell"/>
</dbReference>
<evidence type="ECO:0000259" key="12">
    <source>
        <dbReference type="Pfam" id="PF00593"/>
    </source>
</evidence>
<evidence type="ECO:0008006" key="16">
    <source>
        <dbReference type="Google" id="ProtNLM"/>
    </source>
</evidence>
<feature type="domain" description="TonB-dependent receptor plug" evidence="13">
    <location>
        <begin position="213"/>
        <end position="322"/>
    </location>
</feature>
<comment type="caution">
    <text evidence="14">The sequence shown here is derived from an EMBL/GenBank/DDBJ whole genome shotgun (WGS) entry which is preliminary data.</text>
</comment>
<keyword evidence="6 11" id="KW-0798">TonB box</keyword>
<proteinExistence type="inferred from homology"/>
<dbReference type="InterPro" id="IPR039426">
    <property type="entry name" value="TonB-dep_rcpt-like"/>
</dbReference>
<comment type="subcellular location">
    <subcellularLocation>
        <location evidence="1 10">Cell outer membrane</location>
        <topology evidence="1 10">Multi-pass membrane protein</topology>
    </subcellularLocation>
</comment>
<evidence type="ECO:0000256" key="6">
    <source>
        <dbReference type="ARBA" id="ARBA00023077"/>
    </source>
</evidence>
<evidence type="ECO:0000256" key="11">
    <source>
        <dbReference type="RuleBase" id="RU003357"/>
    </source>
</evidence>
<keyword evidence="8" id="KW-0675">Receptor</keyword>
<keyword evidence="2 10" id="KW-0813">Transport</keyword>
<dbReference type="InterPro" id="IPR037066">
    <property type="entry name" value="Plug_dom_sf"/>
</dbReference>
<evidence type="ECO:0000313" key="15">
    <source>
        <dbReference type="Proteomes" id="UP000297693"/>
    </source>
</evidence>
<dbReference type="GO" id="GO:0015344">
    <property type="term" value="F:siderophore uptake transmembrane transporter activity"/>
    <property type="evidence" value="ECO:0007669"/>
    <property type="project" value="TreeGrafter"/>
</dbReference>
<dbReference type="GO" id="GO:0044718">
    <property type="term" value="P:siderophore transmembrane transport"/>
    <property type="evidence" value="ECO:0007669"/>
    <property type="project" value="TreeGrafter"/>
</dbReference>
<evidence type="ECO:0000256" key="5">
    <source>
        <dbReference type="ARBA" id="ARBA00022729"/>
    </source>
</evidence>
<accession>A0A4R9JXQ2</accession>
<keyword evidence="4 10" id="KW-0812">Transmembrane</keyword>
<reference evidence="14" key="1">
    <citation type="journal article" date="2019" name="PLoS Negl. Trop. Dis.">
        <title>Revisiting the worldwide diversity of Leptospira species in the environment.</title>
        <authorList>
            <person name="Vincent A.T."/>
            <person name="Schiettekatte O."/>
            <person name="Bourhy P."/>
            <person name="Veyrier F.J."/>
            <person name="Picardeau M."/>
        </authorList>
    </citation>
    <scope>NUCLEOTIDE SEQUENCE [LARGE SCALE GENOMIC DNA]</scope>
    <source>
        <strain evidence="14">201702476</strain>
    </source>
</reference>
<dbReference type="InterPro" id="IPR012910">
    <property type="entry name" value="Plug_dom"/>
</dbReference>
<evidence type="ECO:0000256" key="7">
    <source>
        <dbReference type="ARBA" id="ARBA00023136"/>
    </source>
</evidence>
<dbReference type="PANTHER" id="PTHR30069:SF29">
    <property type="entry name" value="HEMOGLOBIN AND HEMOGLOBIN-HAPTOGLOBIN-BINDING PROTEIN 1-RELATED"/>
    <property type="match status" value="1"/>
</dbReference>
<dbReference type="EMBL" id="RQGD01000034">
    <property type="protein sequence ID" value="TGL57980.1"/>
    <property type="molecule type" value="Genomic_DNA"/>
</dbReference>
<dbReference type="PROSITE" id="PS52016">
    <property type="entry name" value="TONB_DEPENDENT_REC_3"/>
    <property type="match status" value="1"/>
</dbReference>
<dbReference type="RefSeq" id="WP_135623998.1">
    <property type="nucleotide sequence ID" value="NZ_RQGD01000034.1"/>
</dbReference>
<dbReference type="InterPro" id="IPR036942">
    <property type="entry name" value="Beta-barrel_TonB_sf"/>
</dbReference>
<gene>
    <name evidence="14" type="ORF">EHQ58_11305</name>
</gene>
<evidence type="ECO:0000256" key="9">
    <source>
        <dbReference type="ARBA" id="ARBA00023237"/>
    </source>
</evidence>
<keyword evidence="15" id="KW-1185">Reference proteome</keyword>
<feature type="domain" description="TonB-dependent receptor-like beta-barrel" evidence="12">
    <location>
        <begin position="458"/>
        <end position="892"/>
    </location>
</feature>
<protein>
    <recommendedName>
        <fullName evidence="16">TonB-dependent receptor</fullName>
    </recommendedName>
</protein>
<keyword evidence="7 10" id="KW-0472">Membrane</keyword>
<name>A0A4R9JXQ2_9LEPT</name>
<sequence length="930" mass="105714">MKLYTYIILCFFINYLFSDLQGEAIRLTSVKIGKFLPIEGSIEDKKAEENFRLSLKQNLEKAGFQATLTEEEHEKAIPSSDQFYIDGYYNANPNWSIYGHIYKAETAELIDAHNQINILTELDGLSIDIKEMESSNDFIWDEFAKKIVIRLRTNQNRIRRIHNIKEYILNSPIKTYRNFSIAKEEEEQERREVFRLLSETNITVASNVIKDADKQPVSVTVINSNQIKLSGARTINDLLMTYVPGYFKVEDQDDSIAGFRGLAPDSNSKVLLLLNGVNMNTEWQFGPPDSIINSINLDYIDRIEVIRGPGSVTLGQGALLGVINIITKNGVSNPDTAIQMGGGKDGFRNFNIQSGNNGKIIPELKTYFYLSKMQYEGQKIRSEGWTRQRTYEGAEIQGLELITDPREIQALKTSSQFGSNFYGNIAAASGNRVDRNQNEMMHGQIEYKGLKINTMFADQRRDLYNFYRDRNEAISKIRNGAISYLHEFSEQLKFTTRLFYTQDDFGFQSHSGVRLAGTRENRYGGSGILNWTVSSKNNLAIGLEYRKYDLGRMDSDGNNFIVNKAEPANFYKIEEGVPSPYRVNETNKFVFTNTIPVASFFMEDAHKLNEKWDIFAAVRYDKHPFWGSNFSPRIGTTVSPNNDLKFRLSYQEGFRGAVGVSYTGGYQKDGLLRSDNFNQVELAQVPNVDNNKNPTIFQNIPQAKPEKMRSIEFATKYKHKNKLSTDAVLFYNMIQNVIDVGVIYPNPDTNSAPKIGTDEPGDWKGYFFFRNTPGLLRQGGAEVSVAYEHKFFHIGVSHSIVKVLGASTELHSSQYLTSDTRNKHFKAYPENITRSHLQIIPTDKYSIGINHLYYYNWFAPTGANVRGKHLINVSLQYSVNDSVSIVLSIKNILDSKVLYPINSIAGDVSLAAGTPTYEGRTYWLQMRAVF</sequence>
<evidence type="ECO:0000256" key="4">
    <source>
        <dbReference type="ARBA" id="ARBA00022692"/>
    </source>
</evidence>
<dbReference type="Gene3D" id="2.170.130.10">
    <property type="entry name" value="TonB-dependent receptor, plug domain"/>
    <property type="match status" value="1"/>
</dbReference>
<dbReference type="OrthoDB" id="337377at2"/>
<dbReference type="InterPro" id="IPR000531">
    <property type="entry name" value="Beta-barrel_TonB"/>
</dbReference>
<evidence type="ECO:0000256" key="2">
    <source>
        <dbReference type="ARBA" id="ARBA00022448"/>
    </source>
</evidence>
<dbReference type="AlphaFoldDB" id="A0A4R9JXQ2"/>
<comment type="similarity">
    <text evidence="10 11">Belongs to the TonB-dependent receptor family.</text>
</comment>
<keyword evidence="3 10" id="KW-1134">Transmembrane beta strand</keyword>
<dbReference type="Pfam" id="PF07715">
    <property type="entry name" value="Plug"/>
    <property type="match status" value="1"/>
</dbReference>
<evidence type="ECO:0000256" key="3">
    <source>
        <dbReference type="ARBA" id="ARBA00022452"/>
    </source>
</evidence>
<keyword evidence="9 10" id="KW-0998">Cell outer membrane</keyword>
<dbReference type="PANTHER" id="PTHR30069">
    <property type="entry name" value="TONB-DEPENDENT OUTER MEMBRANE RECEPTOR"/>
    <property type="match status" value="1"/>
</dbReference>
<dbReference type="Proteomes" id="UP000297693">
    <property type="component" value="Unassembled WGS sequence"/>
</dbReference>
<keyword evidence="5" id="KW-0732">Signal</keyword>
<dbReference type="SUPFAM" id="SSF56935">
    <property type="entry name" value="Porins"/>
    <property type="match status" value="1"/>
</dbReference>
<dbReference type="Pfam" id="PF00593">
    <property type="entry name" value="TonB_dep_Rec_b-barrel"/>
    <property type="match status" value="1"/>
</dbReference>
<evidence type="ECO:0000256" key="8">
    <source>
        <dbReference type="ARBA" id="ARBA00023170"/>
    </source>
</evidence>
<evidence type="ECO:0000259" key="13">
    <source>
        <dbReference type="Pfam" id="PF07715"/>
    </source>
</evidence>
<evidence type="ECO:0000313" key="14">
    <source>
        <dbReference type="EMBL" id="TGL57980.1"/>
    </source>
</evidence>